<comment type="caution">
    <text evidence="1">The sequence shown here is derived from an EMBL/GenBank/DDBJ whole genome shotgun (WGS) entry which is preliminary data.</text>
</comment>
<gene>
    <name evidence="1" type="ORF">DERYTH_LOCUS16530</name>
</gene>
<reference evidence="1" key="1">
    <citation type="submission" date="2021-06" db="EMBL/GenBank/DDBJ databases">
        <authorList>
            <person name="Kallberg Y."/>
            <person name="Tangrot J."/>
            <person name="Rosling A."/>
        </authorList>
    </citation>
    <scope>NUCLEOTIDE SEQUENCE</scope>
    <source>
        <strain evidence="1">MA453B</strain>
    </source>
</reference>
<evidence type="ECO:0000313" key="1">
    <source>
        <dbReference type="EMBL" id="CAG8747082.1"/>
    </source>
</evidence>
<dbReference type="AlphaFoldDB" id="A0A9N9NMI4"/>
<protein>
    <submittedName>
        <fullName evidence="1">27251_t:CDS:1</fullName>
    </submittedName>
</protein>
<keyword evidence="2" id="KW-1185">Reference proteome</keyword>
<sequence>FVNPFALFESKIYDTNIKKNFELTEKKYLRVGKISFASSFANT</sequence>
<name>A0A9N9NMI4_9GLOM</name>
<feature type="non-terminal residue" evidence="1">
    <location>
        <position position="1"/>
    </location>
</feature>
<dbReference type="EMBL" id="CAJVPY010014530">
    <property type="protein sequence ID" value="CAG8747082.1"/>
    <property type="molecule type" value="Genomic_DNA"/>
</dbReference>
<organism evidence="1 2">
    <name type="scientific">Dentiscutata erythropus</name>
    <dbReference type="NCBI Taxonomy" id="1348616"/>
    <lineage>
        <taxon>Eukaryota</taxon>
        <taxon>Fungi</taxon>
        <taxon>Fungi incertae sedis</taxon>
        <taxon>Mucoromycota</taxon>
        <taxon>Glomeromycotina</taxon>
        <taxon>Glomeromycetes</taxon>
        <taxon>Diversisporales</taxon>
        <taxon>Gigasporaceae</taxon>
        <taxon>Dentiscutata</taxon>
    </lineage>
</organism>
<evidence type="ECO:0000313" key="2">
    <source>
        <dbReference type="Proteomes" id="UP000789405"/>
    </source>
</evidence>
<proteinExistence type="predicted"/>
<accession>A0A9N9NMI4</accession>
<dbReference type="Proteomes" id="UP000789405">
    <property type="component" value="Unassembled WGS sequence"/>
</dbReference>